<name>A0A9W9P6W5_9EURO</name>
<keyword evidence="7" id="KW-0808">Transferase</keyword>
<sequence>MISCYGGLIFNNTIPDQHHPCVQPVALGRPQRVCLHLQCRGYLHDPRCQLPLKNGALNRAEPWTTYTPAYYEQVFGVIEAFKNFDNVLGFFAGNEVINEDSTLTTPAYVRAVVRDMKQYIAKNSKRAIPVGYSAADVRPILTSTAAYFECDLKNSTESRADFFGLNSYSWCGDATYQSSGYNVLTEDFSNATLPVQALYGEEMTQAFSGGLVYEWTEEENEYGLVNVNNSDTVTTLIDYKNLQAQFAKIDMDRITTSNKTQTSINPPECAADLITADDFYNSWDLPAAPSKVSDYIKNGLPDAPSGSPVSVTGKTISQKVYDYTGKEITGVKFVVKSNGEANAPSPTNSDSGSSTSSTSSTSASASTSTGAASINSAPIAMTGVSGFFMLLASLL</sequence>
<dbReference type="EC" id="2.4.1.-" evidence="7"/>
<evidence type="ECO:0000256" key="3">
    <source>
        <dbReference type="ARBA" id="ARBA00022729"/>
    </source>
</evidence>
<dbReference type="AlphaFoldDB" id="A0A9W9P6W5"/>
<dbReference type="InterPro" id="IPR004886">
    <property type="entry name" value="Glucanosyltransferase"/>
</dbReference>
<evidence type="ECO:0000256" key="2">
    <source>
        <dbReference type="ARBA" id="ARBA00007528"/>
    </source>
</evidence>
<dbReference type="OrthoDB" id="421038at2759"/>
<dbReference type="GO" id="GO:0098552">
    <property type="term" value="C:side of membrane"/>
    <property type="evidence" value="ECO:0007669"/>
    <property type="project" value="UniProtKB-KW"/>
</dbReference>
<dbReference type="Gene3D" id="3.20.20.80">
    <property type="entry name" value="Glycosidases"/>
    <property type="match status" value="1"/>
</dbReference>
<comment type="subcellular location">
    <subcellularLocation>
        <location evidence="1 7">Cell membrane</location>
        <topology evidence="1 7">Lipid-anchor</topology>
        <topology evidence="1 7">GPI-anchor</topology>
    </subcellularLocation>
</comment>
<comment type="similarity">
    <text evidence="2 7">Belongs to the glycosyl hydrolase 72 family.</text>
</comment>
<dbReference type="PANTHER" id="PTHR31468">
    <property type="entry name" value="1,3-BETA-GLUCANOSYLTRANSFERASE GAS1"/>
    <property type="match status" value="1"/>
</dbReference>
<evidence type="ECO:0000256" key="8">
    <source>
        <dbReference type="SAM" id="MobiDB-lite"/>
    </source>
</evidence>
<evidence type="ECO:0000256" key="5">
    <source>
        <dbReference type="ARBA" id="ARBA00023288"/>
    </source>
</evidence>
<evidence type="ECO:0000256" key="4">
    <source>
        <dbReference type="ARBA" id="ARBA00023180"/>
    </source>
</evidence>
<evidence type="ECO:0000256" key="7">
    <source>
        <dbReference type="RuleBase" id="RU361209"/>
    </source>
</evidence>
<dbReference type="GO" id="GO:0071970">
    <property type="term" value="P:fungal-type cell wall (1-&gt;3)-beta-D-glucan biosynthetic process"/>
    <property type="evidence" value="ECO:0007669"/>
    <property type="project" value="TreeGrafter"/>
</dbReference>
<dbReference type="GeneID" id="83200232"/>
<dbReference type="RefSeq" id="XP_058331932.1">
    <property type="nucleotide sequence ID" value="XM_058472929.1"/>
</dbReference>
<protein>
    <recommendedName>
        <fullName evidence="7">1,3-beta-glucanosyltransferase</fullName>
        <ecNumber evidence="7">2.4.1.-</ecNumber>
    </recommendedName>
</protein>
<dbReference type="GO" id="GO:0005886">
    <property type="term" value="C:plasma membrane"/>
    <property type="evidence" value="ECO:0007669"/>
    <property type="project" value="UniProtKB-SubCell"/>
</dbReference>
<dbReference type="InterPro" id="IPR017853">
    <property type="entry name" value="GH"/>
</dbReference>
<keyword evidence="5 7" id="KW-0449">Lipoprotein</keyword>
<keyword evidence="10" id="KW-1185">Reference proteome</keyword>
<evidence type="ECO:0000313" key="9">
    <source>
        <dbReference type="EMBL" id="KAJ5239013.1"/>
    </source>
</evidence>
<reference evidence="9" key="1">
    <citation type="submission" date="2022-11" db="EMBL/GenBank/DDBJ databases">
        <authorList>
            <person name="Petersen C."/>
        </authorList>
    </citation>
    <scope>NUCLEOTIDE SEQUENCE</scope>
    <source>
        <strain evidence="9">IBT 19713</strain>
    </source>
</reference>
<evidence type="ECO:0000313" key="10">
    <source>
        <dbReference type="Proteomes" id="UP001150941"/>
    </source>
</evidence>
<comment type="caution">
    <text evidence="9">The sequence shown here is derived from an EMBL/GenBank/DDBJ whole genome shotgun (WGS) entry which is preliminary data.</text>
</comment>
<comment type="function">
    <text evidence="6">Splits internally a 1,3-beta-glucan molecule and transfers the newly generated reducing end (the donor) to the non-reducing end of another 1,3-beta-glucan molecule (the acceptor) forming a 1,3-beta linkage, resulting in the elongation of 1,3-beta-glucan chains in the cell wall. Involved in cell wall morphogenesis.</text>
</comment>
<keyword evidence="7" id="KW-0336">GPI-anchor</keyword>
<proteinExistence type="inferred from homology"/>
<dbReference type="SUPFAM" id="SSF51445">
    <property type="entry name" value="(Trans)glycosidases"/>
    <property type="match status" value="1"/>
</dbReference>
<dbReference type="GO" id="GO:0042124">
    <property type="term" value="F:1,3-beta-glucanosyltransferase activity"/>
    <property type="evidence" value="ECO:0007669"/>
    <property type="project" value="TreeGrafter"/>
</dbReference>
<keyword evidence="7" id="KW-0472">Membrane</keyword>
<feature type="region of interest" description="Disordered" evidence="8">
    <location>
        <begin position="340"/>
        <end position="369"/>
    </location>
</feature>
<dbReference type="PANTHER" id="PTHR31468:SF4">
    <property type="entry name" value="1,3-BETA-GLUCANOSYLTRANSFERASE GAS3-RELATED"/>
    <property type="match status" value="1"/>
</dbReference>
<dbReference type="GO" id="GO:0031505">
    <property type="term" value="P:fungal-type cell wall organization"/>
    <property type="evidence" value="ECO:0007669"/>
    <property type="project" value="TreeGrafter"/>
</dbReference>
<evidence type="ECO:0000256" key="1">
    <source>
        <dbReference type="ARBA" id="ARBA00004609"/>
    </source>
</evidence>
<keyword evidence="3" id="KW-0732">Signal</keyword>
<feature type="compositionally biased region" description="Low complexity" evidence="8">
    <location>
        <begin position="343"/>
        <end position="369"/>
    </location>
</feature>
<accession>A0A9W9P6W5</accession>
<evidence type="ECO:0000256" key="6">
    <source>
        <dbReference type="ARBA" id="ARBA00025026"/>
    </source>
</evidence>
<dbReference type="Pfam" id="PF03198">
    <property type="entry name" value="Glyco_hydro_72"/>
    <property type="match status" value="1"/>
</dbReference>
<organism evidence="9 10">
    <name type="scientific">Penicillium chermesinum</name>
    <dbReference type="NCBI Taxonomy" id="63820"/>
    <lineage>
        <taxon>Eukaryota</taxon>
        <taxon>Fungi</taxon>
        <taxon>Dikarya</taxon>
        <taxon>Ascomycota</taxon>
        <taxon>Pezizomycotina</taxon>
        <taxon>Eurotiomycetes</taxon>
        <taxon>Eurotiomycetidae</taxon>
        <taxon>Eurotiales</taxon>
        <taxon>Aspergillaceae</taxon>
        <taxon>Penicillium</taxon>
    </lineage>
</organism>
<dbReference type="EMBL" id="JAPQKS010000003">
    <property type="protein sequence ID" value="KAJ5239013.1"/>
    <property type="molecule type" value="Genomic_DNA"/>
</dbReference>
<keyword evidence="4" id="KW-0325">Glycoprotein</keyword>
<gene>
    <name evidence="9" type="ORF">N7468_003632</name>
</gene>
<reference evidence="9" key="2">
    <citation type="journal article" date="2023" name="IMA Fungus">
        <title>Comparative genomic study of the Penicillium genus elucidates a diverse pangenome and 15 lateral gene transfer events.</title>
        <authorList>
            <person name="Petersen C."/>
            <person name="Sorensen T."/>
            <person name="Nielsen M.R."/>
            <person name="Sondergaard T.E."/>
            <person name="Sorensen J.L."/>
            <person name="Fitzpatrick D.A."/>
            <person name="Frisvad J.C."/>
            <person name="Nielsen K.L."/>
        </authorList>
    </citation>
    <scope>NUCLEOTIDE SEQUENCE</scope>
    <source>
        <strain evidence="9">IBT 19713</strain>
    </source>
</reference>
<dbReference type="Proteomes" id="UP001150941">
    <property type="component" value="Unassembled WGS sequence"/>
</dbReference>